<dbReference type="EMBL" id="JAUHMF010000010">
    <property type="protein sequence ID" value="MDT8899531.1"/>
    <property type="molecule type" value="Genomic_DNA"/>
</dbReference>
<gene>
    <name evidence="1" type="ORF">QYE77_14800</name>
</gene>
<keyword evidence="2" id="KW-1185">Reference proteome</keyword>
<proteinExistence type="predicted"/>
<evidence type="ECO:0000313" key="1">
    <source>
        <dbReference type="EMBL" id="MDT8899531.1"/>
    </source>
</evidence>
<reference evidence="1 2" key="1">
    <citation type="submission" date="2023-07" db="EMBL/GenBank/DDBJ databases">
        <title>Novel species of Thermanaerothrix with wide hydrolytic capabilities.</title>
        <authorList>
            <person name="Zayulina K.S."/>
            <person name="Podosokorskaya O.A."/>
            <person name="Elcheninov A.G."/>
        </authorList>
    </citation>
    <scope>NUCLEOTIDE SEQUENCE [LARGE SCALE GENOMIC DNA]</scope>
    <source>
        <strain evidence="1 2">4228-RoL</strain>
        <plasmid evidence="1">p4228-RoL</plasmid>
    </source>
</reference>
<accession>A0ABU3NRS6</accession>
<keyword evidence="1" id="KW-0614">Plasmid</keyword>
<dbReference type="Proteomes" id="UP001254165">
    <property type="component" value="Unassembled WGS sequence"/>
</dbReference>
<evidence type="ECO:0008006" key="3">
    <source>
        <dbReference type="Google" id="ProtNLM"/>
    </source>
</evidence>
<organism evidence="1 2">
    <name type="scientific">Thermanaerothrix solaris</name>
    <dbReference type="NCBI Taxonomy" id="3058434"/>
    <lineage>
        <taxon>Bacteria</taxon>
        <taxon>Bacillati</taxon>
        <taxon>Chloroflexota</taxon>
        <taxon>Anaerolineae</taxon>
        <taxon>Anaerolineales</taxon>
        <taxon>Anaerolineaceae</taxon>
        <taxon>Thermanaerothrix</taxon>
    </lineage>
</organism>
<protein>
    <recommendedName>
        <fullName evidence="3">PIN domain-containing protein</fullName>
    </recommendedName>
</protein>
<evidence type="ECO:0000313" key="2">
    <source>
        <dbReference type="Proteomes" id="UP001254165"/>
    </source>
</evidence>
<dbReference type="RefSeq" id="WP_315626314.1">
    <property type="nucleotide sequence ID" value="NZ_JAUHMF010000010.1"/>
</dbReference>
<comment type="caution">
    <text evidence="1">The sequence shown here is derived from an EMBL/GenBank/DDBJ whole genome shotgun (WGS) entry which is preliminary data.</text>
</comment>
<name>A0ABU3NRS6_9CHLR</name>
<geneLocation type="plasmid" evidence="1">
    <name>p4228-RoL</name>
</geneLocation>
<sequence>MLPVAKVFLDTSMIFAAEALSFRIGTPGDLLAWLRDQAVR</sequence>